<evidence type="ECO:0000313" key="3">
    <source>
        <dbReference type="EMBL" id="RMB60204.1"/>
    </source>
</evidence>
<evidence type="ECO:0008006" key="5">
    <source>
        <dbReference type="Google" id="ProtNLM"/>
    </source>
</evidence>
<dbReference type="Gene3D" id="3.40.50.10320">
    <property type="entry name" value="LmbE-like"/>
    <property type="match status" value="1"/>
</dbReference>
<dbReference type="PANTHER" id="PTHR12993">
    <property type="entry name" value="N-ACETYLGLUCOSAMINYL-PHOSPHATIDYLINOSITOL DE-N-ACETYLASE-RELATED"/>
    <property type="match status" value="1"/>
</dbReference>
<dbReference type="Proteomes" id="UP000275256">
    <property type="component" value="Unassembled WGS sequence"/>
</dbReference>
<dbReference type="SUPFAM" id="SSF102588">
    <property type="entry name" value="LmbE-like"/>
    <property type="match status" value="1"/>
</dbReference>
<protein>
    <recommendedName>
        <fullName evidence="5">PIG-L family deacetylase</fullName>
    </recommendedName>
</protein>
<organism evidence="3 4">
    <name type="scientific">Tessaracoccus antarcticus</name>
    <dbReference type="NCBI Taxonomy" id="2479848"/>
    <lineage>
        <taxon>Bacteria</taxon>
        <taxon>Bacillati</taxon>
        <taxon>Actinomycetota</taxon>
        <taxon>Actinomycetes</taxon>
        <taxon>Propionibacteriales</taxon>
        <taxon>Propionibacteriaceae</taxon>
        <taxon>Tessaracoccus</taxon>
    </lineage>
</organism>
<accession>A0A3M0G5S5</accession>
<gene>
    <name evidence="3" type="ORF">EAX62_11020</name>
</gene>
<dbReference type="Pfam" id="PF02585">
    <property type="entry name" value="PIG-L"/>
    <property type="match status" value="1"/>
</dbReference>
<dbReference type="AlphaFoldDB" id="A0A3M0G5S5"/>
<comment type="caution">
    <text evidence="3">The sequence shown here is derived from an EMBL/GenBank/DDBJ whole genome shotgun (WGS) entry which is preliminary data.</text>
</comment>
<reference evidence="3 4" key="1">
    <citation type="submission" date="2018-10" db="EMBL/GenBank/DDBJ databases">
        <title>Tessaracoccus antarcticuss sp. nov., isolated from sediment.</title>
        <authorList>
            <person name="Zhou L.Y."/>
            <person name="Du Z.J."/>
        </authorList>
    </citation>
    <scope>NUCLEOTIDE SEQUENCE [LARGE SCALE GENOMIC DNA]</scope>
    <source>
        <strain evidence="3 4">JDX10</strain>
    </source>
</reference>
<dbReference type="EMBL" id="REFW01000002">
    <property type="protein sequence ID" value="RMB60204.1"/>
    <property type="molecule type" value="Genomic_DNA"/>
</dbReference>
<evidence type="ECO:0000256" key="2">
    <source>
        <dbReference type="SAM" id="MobiDB-lite"/>
    </source>
</evidence>
<proteinExistence type="predicted"/>
<evidence type="ECO:0000256" key="1">
    <source>
        <dbReference type="ARBA" id="ARBA00022833"/>
    </source>
</evidence>
<dbReference type="GO" id="GO:0016137">
    <property type="term" value="P:glycoside metabolic process"/>
    <property type="evidence" value="ECO:0007669"/>
    <property type="project" value="UniProtKB-ARBA"/>
</dbReference>
<keyword evidence="1" id="KW-0862">Zinc</keyword>
<dbReference type="GO" id="GO:0016811">
    <property type="term" value="F:hydrolase activity, acting on carbon-nitrogen (but not peptide) bonds, in linear amides"/>
    <property type="evidence" value="ECO:0007669"/>
    <property type="project" value="TreeGrafter"/>
</dbReference>
<evidence type="ECO:0000313" key="4">
    <source>
        <dbReference type="Proteomes" id="UP000275256"/>
    </source>
</evidence>
<dbReference type="PANTHER" id="PTHR12993:SF30">
    <property type="entry name" value="N-ACETYL-ALPHA-D-GLUCOSAMINYL L-MALATE DEACETYLASE 1"/>
    <property type="match status" value="1"/>
</dbReference>
<name>A0A3M0G5S5_9ACTN</name>
<dbReference type="InterPro" id="IPR003737">
    <property type="entry name" value="GlcNAc_PI_deacetylase-related"/>
</dbReference>
<keyword evidence="4" id="KW-1185">Reference proteome</keyword>
<sequence>MVAETPHVRRNQMTRGELADGAASGQVSAGLHRQSGGDHTVSVPAGVELRVAAPQPMALLLDQFDRTLLVPTLDRLGCTHFDRPEAELLGEAQPLNNFELIFIGAARVSDDEGIHTLREVLALNPSATIILLCRKELMTPPLLVAAMQAGVSDVADCRDAIALSTSIERVLRKADTRAERVLAIGAHPDDVEIGCGGTLLDHRRRGDLVSVLTLSRGAVGGDQSERILESTATAVSMGAQLFLADLPDTCVDPGVETIRTIEEIVRMVDPTVIYVHSKNDNHQDHRAVHIAAMSATRGVPQVFAFQSPSATNDFAPTRFVAIDEVIVRKVEVLGIFESQRHRSYLEPEMVIASARYWARNLAPRARYAEPFEILRSMTRTPTQPPTSSTSSLKPAPVVNIHRLGVEA</sequence>
<dbReference type="InterPro" id="IPR024078">
    <property type="entry name" value="LmbE-like_dom_sf"/>
</dbReference>
<feature type="region of interest" description="Disordered" evidence="2">
    <location>
        <begin position="1"/>
        <end position="39"/>
    </location>
</feature>